<evidence type="ECO:0000313" key="2">
    <source>
        <dbReference type="Proteomes" id="UP001221142"/>
    </source>
</evidence>
<dbReference type="EMBL" id="JARKIF010000055">
    <property type="protein sequence ID" value="KAJ7606714.1"/>
    <property type="molecule type" value="Genomic_DNA"/>
</dbReference>
<gene>
    <name evidence="1" type="ORF">FB45DRAFT_1040958</name>
</gene>
<keyword evidence="2" id="KW-1185">Reference proteome</keyword>
<proteinExistence type="predicted"/>
<organism evidence="1 2">
    <name type="scientific">Roridomyces roridus</name>
    <dbReference type="NCBI Taxonomy" id="1738132"/>
    <lineage>
        <taxon>Eukaryota</taxon>
        <taxon>Fungi</taxon>
        <taxon>Dikarya</taxon>
        <taxon>Basidiomycota</taxon>
        <taxon>Agaricomycotina</taxon>
        <taxon>Agaricomycetes</taxon>
        <taxon>Agaricomycetidae</taxon>
        <taxon>Agaricales</taxon>
        <taxon>Marasmiineae</taxon>
        <taxon>Mycenaceae</taxon>
        <taxon>Roridomyces</taxon>
    </lineage>
</organism>
<accession>A0AAD7B0T3</accession>
<dbReference type="AlphaFoldDB" id="A0AAD7B0T3"/>
<dbReference type="Proteomes" id="UP001221142">
    <property type="component" value="Unassembled WGS sequence"/>
</dbReference>
<evidence type="ECO:0000313" key="1">
    <source>
        <dbReference type="EMBL" id="KAJ7606714.1"/>
    </source>
</evidence>
<comment type="caution">
    <text evidence="1">The sequence shown here is derived from an EMBL/GenBank/DDBJ whole genome shotgun (WGS) entry which is preliminary data.</text>
</comment>
<protein>
    <submittedName>
        <fullName evidence="1">Uncharacterized protein</fullName>
    </submittedName>
</protein>
<sequence>MLKAYSAFRARGKPDKGTKASQSLPGHEVQRSKLGLVPSVPWTPTFVFTMATLDFYRVSHARCPQFSIYAFTKTLADLHGVPVRSTMHQHFSIALATSTSDLRRRSRLANEELFSGVQLQEDELIFSMLVTMDGNDSLSGFYDAGPVMMALGDE</sequence>
<name>A0AAD7B0T3_9AGAR</name>
<reference evidence="1" key="1">
    <citation type="submission" date="2023-03" db="EMBL/GenBank/DDBJ databases">
        <title>Massive genome expansion in bonnet fungi (Mycena s.s.) driven by repeated elements and novel gene families across ecological guilds.</title>
        <authorList>
            <consortium name="Lawrence Berkeley National Laboratory"/>
            <person name="Harder C.B."/>
            <person name="Miyauchi S."/>
            <person name="Viragh M."/>
            <person name="Kuo A."/>
            <person name="Thoen E."/>
            <person name="Andreopoulos B."/>
            <person name="Lu D."/>
            <person name="Skrede I."/>
            <person name="Drula E."/>
            <person name="Henrissat B."/>
            <person name="Morin E."/>
            <person name="Kohler A."/>
            <person name="Barry K."/>
            <person name="LaButti K."/>
            <person name="Morin E."/>
            <person name="Salamov A."/>
            <person name="Lipzen A."/>
            <person name="Mereny Z."/>
            <person name="Hegedus B."/>
            <person name="Baldrian P."/>
            <person name="Stursova M."/>
            <person name="Weitz H."/>
            <person name="Taylor A."/>
            <person name="Grigoriev I.V."/>
            <person name="Nagy L.G."/>
            <person name="Martin F."/>
            <person name="Kauserud H."/>
        </authorList>
    </citation>
    <scope>NUCLEOTIDE SEQUENCE</scope>
    <source>
        <strain evidence="1">9284</strain>
    </source>
</reference>